<evidence type="ECO:0000313" key="7">
    <source>
        <dbReference type="EMBL" id="KAF4508864.1"/>
    </source>
</evidence>
<evidence type="ECO:0000256" key="5">
    <source>
        <dbReference type="SAM" id="MobiDB-lite"/>
    </source>
</evidence>
<dbReference type="Pfam" id="PF00320">
    <property type="entry name" value="GATA"/>
    <property type="match status" value="1"/>
</dbReference>
<dbReference type="OrthoDB" id="2162994at2759"/>
<feature type="domain" description="GATA-type" evidence="6">
    <location>
        <begin position="160"/>
        <end position="189"/>
    </location>
</feature>
<dbReference type="SUPFAM" id="SSF57716">
    <property type="entry name" value="Glucocorticoid receptor-like (DNA-binding domain)"/>
    <property type="match status" value="1"/>
</dbReference>
<evidence type="ECO:0000256" key="2">
    <source>
        <dbReference type="ARBA" id="ARBA00022771"/>
    </source>
</evidence>
<keyword evidence="3" id="KW-0862">Zinc</keyword>
<reference evidence="7 8" key="1">
    <citation type="journal article" date="2020" name="Genome Biol. Evol.">
        <title>A new high-quality draft genome assembly of the Chinese cordyceps Ophiocordyceps sinensis.</title>
        <authorList>
            <person name="Shu R."/>
            <person name="Zhang J."/>
            <person name="Meng Q."/>
            <person name="Zhang H."/>
            <person name="Zhou G."/>
            <person name="Li M."/>
            <person name="Wu P."/>
            <person name="Zhao Y."/>
            <person name="Chen C."/>
            <person name="Qin Q."/>
        </authorList>
    </citation>
    <scope>NUCLEOTIDE SEQUENCE [LARGE SCALE GENOMIC DNA]</scope>
    <source>
        <strain evidence="7 8">IOZ07</strain>
    </source>
</reference>
<proteinExistence type="predicted"/>
<dbReference type="PROSITE" id="PS50114">
    <property type="entry name" value="GATA_ZN_FINGER_2"/>
    <property type="match status" value="1"/>
</dbReference>
<keyword evidence="2 4" id="KW-0863">Zinc-finger</keyword>
<comment type="caution">
    <text evidence="7">The sequence shown here is derived from an EMBL/GenBank/DDBJ whole genome shotgun (WGS) entry which is preliminary data.</text>
</comment>
<evidence type="ECO:0000259" key="6">
    <source>
        <dbReference type="PROSITE" id="PS50114"/>
    </source>
</evidence>
<dbReference type="InterPro" id="IPR051140">
    <property type="entry name" value="GATA_TF"/>
</dbReference>
<feature type="compositionally biased region" description="Low complexity" evidence="5">
    <location>
        <begin position="123"/>
        <end position="132"/>
    </location>
</feature>
<feature type="region of interest" description="Disordered" evidence="5">
    <location>
        <begin position="115"/>
        <end position="143"/>
    </location>
</feature>
<dbReference type="AlphaFoldDB" id="A0A8H4V5N8"/>
<accession>A0A8H4V5N8</accession>
<dbReference type="CDD" id="cd00202">
    <property type="entry name" value="ZnF_GATA"/>
    <property type="match status" value="1"/>
</dbReference>
<gene>
    <name evidence="7" type="ORF">G6O67_005195</name>
</gene>
<dbReference type="InterPro" id="IPR013088">
    <property type="entry name" value="Znf_NHR/GATA"/>
</dbReference>
<dbReference type="GO" id="GO:0008270">
    <property type="term" value="F:zinc ion binding"/>
    <property type="evidence" value="ECO:0007669"/>
    <property type="project" value="UniProtKB-KW"/>
</dbReference>
<dbReference type="PROSITE" id="PS51257">
    <property type="entry name" value="PROKAR_LIPOPROTEIN"/>
    <property type="match status" value="1"/>
</dbReference>
<sequence>MFLVARSPVAGLNFPTTAGCPNARVRTLDHGRLKREEPAAAKTSFNALLQSESFDAIKRNVDKLASLTDQFPGYQGVASSLVSKEELDAVSRLSGDIISSLDKIALLREQRPDAAKAEARNQSLSSSSSLSSGEQRPMAKRHQQIQAFTPAPAPVARPACRRCGTLSTPKWRAGPAGLRTLCNVCGLMHSKRAQRAAGKTSTRLRKAAP</sequence>
<evidence type="ECO:0000256" key="1">
    <source>
        <dbReference type="ARBA" id="ARBA00022723"/>
    </source>
</evidence>
<dbReference type="SMART" id="SM00401">
    <property type="entry name" value="ZnF_GATA"/>
    <property type="match status" value="1"/>
</dbReference>
<dbReference type="PANTHER" id="PTHR45658">
    <property type="entry name" value="GATA TRANSCRIPTION FACTOR"/>
    <property type="match status" value="1"/>
</dbReference>
<dbReference type="PANTHER" id="PTHR45658:SF18">
    <property type="entry name" value="PROTEIN GAT2"/>
    <property type="match status" value="1"/>
</dbReference>
<organism evidence="7 8">
    <name type="scientific">Ophiocordyceps sinensis</name>
    <dbReference type="NCBI Taxonomy" id="72228"/>
    <lineage>
        <taxon>Eukaryota</taxon>
        <taxon>Fungi</taxon>
        <taxon>Dikarya</taxon>
        <taxon>Ascomycota</taxon>
        <taxon>Pezizomycotina</taxon>
        <taxon>Sordariomycetes</taxon>
        <taxon>Hypocreomycetidae</taxon>
        <taxon>Hypocreales</taxon>
        <taxon>Ophiocordycipitaceae</taxon>
        <taxon>Ophiocordyceps</taxon>
    </lineage>
</organism>
<dbReference type="GO" id="GO:0043565">
    <property type="term" value="F:sequence-specific DNA binding"/>
    <property type="evidence" value="ECO:0007669"/>
    <property type="project" value="InterPro"/>
</dbReference>
<name>A0A8H4V5N8_9HYPO</name>
<dbReference type="Proteomes" id="UP000557566">
    <property type="component" value="Unassembled WGS sequence"/>
</dbReference>
<keyword evidence="8" id="KW-1185">Reference proteome</keyword>
<protein>
    <recommendedName>
        <fullName evidence="6">GATA-type domain-containing protein</fullName>
    </recommendedName>
</protein>
<evidence type="ECO:0000313" key="8">
    <source>
        <dbReference type="Proteomes" id="UP000557566"/>
    </source>
</evidence>
<dbReference type="Gene3D" id="3.30.50.10">
    <property type="entry name" value="Erythroid Transcription Factor GATA-1, subunit A"/>
    <property type="match status" value="1"/>
</dbReference>
<dbReference type="EMBL" id="JAAVMX010000005">
    <property type="protein sequence ID" value="KAF4508864.1"/>
    <property type="molecule type" value="Genomic_DNA"/>
</dbReference>
<keyword evidence="1" id="KW-0479">Metal-binding</keyword>
<evidence type="ECO:0000256" key="3">
    <source>
        <dbReference type="ARBA" id="ARBA00022833"/>
    </source>
</evidence>
<dbReference type="GO" id="GO:0006355">
    <property type="term" value="P:regulation of DNA-templated transcription"/>
    <property type="evidence" value="ECO:0007669"/>
    <property type="project" value="InterPro"/>
</dbReference>
<evidence type="ECO:0000256" key="4">
    <source>
        <dbReference type="PROSITE-ProRule" id="PRU00094"/>
    </source>
</evidence>
<dbReference type="InterPro" id="IPR000679">
    <property type="entry name" value="Znf_GATA"/>
</dbReference>